<evidence type="ECO:0000256" key="3">
    <source>
        <dbReference type="ARBA" id="ARBA00022840"/>
    </source>
</evidence>
<protein>
    <submittedName>
        <fullName evidence="5">Sugar ABC transporter ATPase</fullName>
    </submittedName>
</protein>
<feature type="domain" description="ABC transporter" evidence="4">
    <location>
        <begin position="4"/>
        <end position="234"/>
    </location>
</feature>
<dbReference type="InterPro" id="IPR015855">
    <property type="entry name" value="ABC_transpr_MalK-like"/>
</dbReference>
<dbReference type="FunFam" id="3.40.50.300:FF:000042">
    <property type="entry name" value="Maltose/maltodextrin ABC transporter, ATP-binding protein"/>
    <property type="match status" value="1"/>
</dbReference>
<dbReference type="NCBIfam" id="NF008653">
    <property type="entry name" value="PRK11650.1"/>
    <property type="match status" value="1"/>
</dbReference>
<dbReference type="InterPro" id="IPR003593">
    <property type="entry name" value="AAA+_ATPase"/>
</dbReference>
<dbReference type="GO" id="GO:0008643">
    <property type="term" value="P:carbohydrate transport"/>
    <property type="evidence" value="ECO:0007669"/>
    <property type="project" value="InterPro"/>
</dbReference>
<name>A0A423PRA5_9GAMM</name>
<dbReference type="InterPro" id="IPR027417">
    <property type="entry name" value="P-loop_NTPase"/>
</dbReference>
<dbReference type="SUPFAM" id="SSF50331">
    <property type="entry name" value="MOP-like"/>
    <property type="match status" value="1"/>
</dbReference>
<dbReference type="InterPro" id="IPR005116">
    <property type="entry name" value="Transp-assoc_OB_typ1"/>
</dbReference>
<dbReference type="GO" id="GO:0055052">
    <property type="term" value="C:ATP-binding cassette (ABC) transporter complex, substrate-binding subunit-containing"/>
    <property type="evidence" value="ECO:0007669"/>
    <property type="project" value="TreeGrafter"/>
</dbReference>
<dbReference type="PANTHER" id="PTHR43875">
    <property type="entry name" value="MALTODEXTRIN IMPORT ATP-BINDING PROTEIN MSMX"/>
    <property type="match status" value="1"/>
</dbReference>
<comment type="caution">
    <text evidence="5">The sequence shown here is derived from an EMBL/GenBank/DDBJ whole genome shotgun (WGS) entry which is preliminary data.</text>
</comment>
<dbReference type="InterPro" id="IPR047641">
    <property type="entry name" value="ABC_transpr_MalK/UgpC-like"/>
</dbReference>
<keyword evidence="2" id="KW-0547">Nucleotide-binding</keyword>
<dbReference type="InterPro" id="IPR012340">
    <property type="entry name" value="NA-bd_OB-fold"/>
</dbReference>
<keyword evidence="1" id="KW-0813">Transport</keyword>
<evidence type="ECO:0000313" key="6">
    <source>
        <dbReference type="Proteomes" id="UP000285310"/>
    </source>
</evidence>
<dbReference type="Gene3D" id="3.40.50.300">
    <property type="entry name" value="P-loop containing nucleotide triphosphate hydrolases"/>
    <property type="match status" value="1"/>
</dbReference>
<evidence type="ECO:0000259" key="4">
    <source>
        <dbReference type="PROSITE" id="PS50893"/>
    </source>
</evidence>
<evidence type="ECO:0000313" key="5">
    <source>
        <dbReference type="EMBL" id="ROO28120.1"/>
    </source>
</evidence>
<dbReference type="Gene3D" id="2.40.50.140">
    <property type="entry name" value="Nucleic acid-binding proteins"/>
    <property type="match status" value="1"/>
</dbReference>
<dbReference type="AlphaFoldDB" id="A0A423PRA5"/>
<dbReference type="SUPFAM" id="SSF52540">
    <property type="entry name" value="P-loop containing nucleoside triphosphate hydrolases"/>
    <property type="match status" value="1"/>
</dbReference>
<accession>A0A423PRA5</accession>
<evidence type="ECO:0000256" key="2">
    <source>
        <dbReference type="ARBA" id="ARBA00022741"/>
    </source>
</evidence>
<dbReference type="RefSeq" id="WP_123658242.1">
    <property type="nucleotide sequence ID" value="NZ_AYKG01000023.1"/>
</dbReference>
<dbReference type="GO" id="GO:0016887">
    <property type="term" value="F:ATP hydrolysis activity"/>
    <property type="evidence" value="ECO:0007669"/>
    <property type="project" value="InterPro"/>
</dbReference>
<dbReference type="PROSITE" id="PS50893">
    <property type="entry name" value="ABC_TRANSPORTER_2"/>
    <property type="match status" value="1"/>
</dbReference>
<dbReference type="InParanoid" id="A0A423PRA5"/>
<evidence type="ECO:0000256" key="1">
    <source>
        <dbReference type="ARBA" id="ARBA00022448"/>
    </source>
</evidence>
<dbReference type="OrthoDB" id="9802264at2"/>
<dbReference type="Proteomes" id="UP000285310">
    <property type="component" value="Unassembled WGS sequence"/>
</dbReference>
<dbReference type="GO" id="GO:0005524">
    <property type="term" value="F:ATP binding"/>
    <property type="evidence" value="ECO:0007669"/>
    <property type="project" value="UniProtKB-KW"/>
</dbReference>
<dbReference type="InterPro" id="IPR008995">
    <property type="entry name" value="Mo/tungstate-bd_C_term_dom"/>
</dbReference>
<organism evidence="5 6">
    <name type="scientific">Salinisphaera japonica YTM-1</name>
    <dbReference type="NCBI Taxonomy" id="1209778"/>
    <lineage>
        <taxon>Bacteria</taxon>
        <taxon>Pseudomonadati</taxon>
        <taxon>Pseudomonadota</taxon>
        <taxon>Gammaproteobacteria</taxon>
        <taxon>Salinisphaerales</taxon>
        <taxon>Salinisphaeraceae</taxon>
        <taxon>Salinisphaera</taxon>
    </lineage>
</organism>
<dbReference type="InterPro" id="IPR040582">
    <property type="entry name" value="OB_MalK-like"/>
</dbReference>
<keyword evidence="3" id="KW-0067">ATP-binding</keyword>
<dbReference type="PANTHER" id="PTHR43875:SF14">
    <property type="entry name" value="ABC TRANSPORTER ATP-BINDING PROTEIN"/>
    <property type="match status" value="1"/>
</dbReference>
<dbReference type="Gene3D" id="2.40.50.100">
    <property type="match status" value="1"/>
</dbReference>
<dbReference type="GO" id="GO:0140359">
    <property type="term" value="F:ABC-type transporter activity"/>
    <property type="evidence" value="ECO:0007669"/>
    <property type="project" value="InterPro"/>
</dbReference>
<dbReference type="PROSITE" id="PS00211">
    <property type="entry name" value="ABC_TRANSPORTER_1"/>
    <property type="match status" value="1"/>
</dbReference>
<reference evidence="5 6" key="1">
    <citation type="submission" date="2013-10" db="EMBL/GenBank/DDBJ databases">
        <title>Salinisphaera japonica YTM-1 Genome Sequencing.</title>
        <authorList>
            <person name="Lai Q."/>
            <person name="Li C."/>
            <person name="Shao Z."/>
        </authorList>
    </citation>
    <scope>NUCLEOTIDE SEQUENCE [LARGE SCALE GENOMIC DNA]</scope>
    <source>
        <strain evidence="5 6">YTM-1</strain>
    </source>
</reference>
<dbReference type="SMART" id="SM00382">
    <property type="entry name" value="AAA"/>
    <property type="match status" value="1"/>
</dbReference>
<proteinExistence type="predicted"/>
<dbReference type="InterPro" id="IPR017871">
    <property type="entry name" value="ABC_transporter-like_CS"/>
</dbReference>
<keyword evidence="6" id="KW-1185">Reference proteome</keyword>
<dbReference type="Pfam" id="PF00005">
    <property type="entry name" value="ABC_tran"/>
    <property type="match status" value="1"/>
</dbReference>
<dbReference type="Pfam" id="PF17912">
    <property type="entry name" value="OB_MalK"/>
    <property type="match status" value="1"/>
</dbReference>
<gene>
    <name evidence="5" type="ORF">SAJA_08710</name>
</gene>
<dbReference type="InterPro" id="IPR003439">
    <property type="entry name" value="ABC_transporter-like_ATP-bd"/>
</dbReference>
<dbReference type="EMBL" id="AYKG01000023">
    <property type="protein sequence ID" value="ROO28120.1"/>
    <property type="molecule type" value="Genomic_DNA"/>
</dbReference>
<sequence length="366" mass="39692">MAVLNIENVSKTFGDTRVLEDINIAMAEGEFLILVGPSGCGKSTLLNMIAGLETITEGQITLDGRSVNTASPRERNIAMVFQFYALYPNMNVRRNIEFGLKMRGVAKQERGATVERVAKMLQIEDLLNRKPAQLSGGQRQRVAIGRALARDPALFLFDEPLSNLDAKLRVEMRTEIKQLHQRLATAMVYVTHDQIEAMTLGDRIAVMHAGRVQQLGTPREIYDDPANRYVAGFIGSPAMNFIECELIGEAGDTAVCLTGATDEARLALPSATTERLAAHGARRVVMGVRPEHLVPAAHGSAEAIACRIDVVEPTGPDTYLHTEINAEPVTARCLPSAAPAAGDTVALAVDVERAVFFDCDSEARIA</sequence>
<dbReference type="CDD" id="cd03301">
    <property type="entry name" value="ABC_MalK_N"/>
    <property type="match status" value="1"/>
</dbReference>
<dbReference type="Pfam" id="PF03459">
    <property type="entry name" value="TOBE"/>
    <property type="match status" value="1"/>
</dbReference>